<dbReference type="RefSeq" id="WP_281093351.1">
    <property type="nucleotide sequence ID" value="NZ_JARYZI010000002.1"/>
</dbReference>
<keyword evidence="1" id="KW-0472">Membrane</keyword>
<protein>
    <submittedName>
        <fullName evidence="2">Uncharacterized protein</fullName>
    </submittedName>
</protein>
<evidence type="ECO:0000256" key="1">
    <source>
        <dbReference type="SAM" id="Phobius"/>
    </source>
</evidence>
<dbReference type="Proteomes" id="UP001158045">
    <property type="component" value="Unassembled WGS sequence"/>
</dbReference>
<sequence>MKNMLNVLYGNLHFKKKSDYIIIPLKILYMVYSLPFLAFAFLLIARSFGAFGSMKNEKFGIVKKMLLHLADIFWSFVFWGIIINAFLGTYNSAPR</sequence>
<keyword evidence="1" id="KW-0812">Transmembrane</keyword>
<keyword evidence="1" id="KW-1133">Transmembrane helix</keyword>
<keyword evidence="3" id="KW-1185">Reference proteome</keyword>
<feature type="transmembrane region" description="Helical" evidence="1">
    <location>
        <begin position="20"/>
        <end position="45"/>
    </location>
</feature>
<comment type="caution">
    <text evidence="2">The sequence shown here is derived from an EMBL/GenBank/DDBJ whole genome shotgun (WGS) entry which is preliminary data.</text>
</comment>
<evidence type="ECO:0000313" key="3">
    <source>
        <dbReference type="Proteomes" id="UP001158045"/>
    </source>
</evidence>
<proteinExistence type="predicted"/>
<dbReference type="EMBL" id="JARYZI010000002">
    <property type="protein sequence ID" value="MDH8677538.1"/>
    <property type="molecule type" value="Genomic_DNA"/>
</dbReference>
<reference evidence="2 3" key="1">
    <citation type="submission" date="2023-04" db="EMBL/GenBank/DDBJ databases">
        <title>Fusibacter bizertensis strain WBS, isolated from littoral bottom sediments of the Arctic seas - biochemical and genomic analysis.</title>
        <authorList>
            <person name="Brioukhanov A.L."/>
        </authorList>
    </citation>
    <scope>NUCLEOTIDE SEQUENCE [LARGE SCALE GENOMIC DNA]</scope>
    <source>
        <strain evidence="2 3">WBS</strain>
    </source>
</reference>
<evidence type="ECO:0000313" key="2">
    <source>
        <dbReference type="EMBL" id="MDH8677538.1"/>
    </source>
</evidence>
<name>A0ABT6NAU0_9FIRM</name>
<gene>
    <name evidence="2" type="ORF">QE109_05235</name>
</gene>
<accession>A0ABT6NAU0</accession>
<organism evidence="2 3">
    <name type="scientific">Fusibacter bizertensis</name>
    <dbReference type="NCBI Taxonomy" id="1488331"/>
    <lineage>
        <taxon>Bacteria</taxon>
        <taxon>Bacillati</taxon>
        <taxon>Bacillota</taxon>
        <taxon>Clostridia</taxon>
        <taxon>Eubacteriales</taxon>
        <taxon>Eubacteriales Family XII. Incertae Sedis</taxon>
        <taxon>Fusibacter</taxon>
    </lineage>
</organism>
<feature type="transmembrane region" description="Helical" evidence="1">
    <location>
        <begin position="66"/>
        <end position="87"/>
    </location>
</feature>